<dbReference type="RefSeq" id="WP_078476865.1">
    <property type="nucleotide sequence ID" value="NZ_MPRK01000085.1"/>
</dbReference>
<evidence type="ECO:0000256" key="4">
    <source>
        <dbReference type="ARBA" id="ARBA00022989"/>
    </source>
</evidence>
<feature type="transmembrane region" description="Helical" evidence="7">
    <location>
        <begin position="211"/>
        <end position="228"/>
    </location>
</feature>
<dbReference type="Proteomes" id="UP000190198">
    <property type="component" value="Unassembled WGS sequence"/>
</dbReference>
<gene>
    <name evidence="8" type="ORF">BOW52_05740</name>
</gene>
<feature type="transmembrane region" description="Helical" evidence="7">
    <location>
        <begin position="184"/>
        <end position="204"/>
    </location>
</feature>
<evidence type="ECO:0000256" key="7">
    <source>
        <dbReference type="SAM" id="Phobius"/>
    </source>
</evidence>
<evidence type="ECO:0000256" key="1">
    <source>
        <dbReference type="ARBA" id="ARBA00004651"/>
    </source>
</evidence>
<dbReference type="Pfam" id="PF02690">
    <property type="entry name" value="Na_Pi_cotrans"/>
    <property type="match status" value="2"/>
</dbReference>
<feature type="transmembrane region" description="Helical" evidence="7">
    <location>
        <begin position="129"/>
        <end position="146"/>
    </location>
</feature>
<keyword evidence="5 7" id="KW-0472">Membrane</keyword>
<name>A0A1T2L611_9GAMM</name>
<keyword evidence="3 7" id="KW-0812">Transmembrane</keyword>
<evidence type="ECO:0000313" key="8">
    <source>
        <dbReference type="EMBL" id="OOZ40548.1"/>
    </source>
</evidence>
<evidence type="ECO:0000256" key="2">
    <source>
        <dbReference type="ARBA" id="ARBA00022475"/>
    </source>
</evidence>
<dbReference type="PANTHER" id="PTHR10010:SF46">
    <property type="entry name" value="SODIUM-DEPENDENT PHOSPHATE TRANSPORT PROTEIN 2B"/>
    <property type="match status" value="1"/>
</dbReference>
<organism evidence="8 9">
    <name type="scientific">Solemya elarraichensis gill symbiont</name>
    <dbReference type="NCBI Taxonomy" id="1918949"/>
    <lineage>
        <taxon>Bacteria</taxon>
        <taxon>Pseudomonadati</taxon>
        <taxon>Pseudomonadota</taxon>
        <taxon>Gammaproteobacteria</taxon>
        <taxon>sulfur-oxidizing symbionts</taxon>
    </lineage>
</organism>
<evidence type="ECO:0000256" key="5">
    <source>
        <dbReference type="ARBA" id="ARBA00023136"/>
    </source>
</evidence>
<dbReference type="GO" id="GO:0005436">
    <property type="term" value="F:sodium:phosphate symporter activity"/>
    <property type="evidence" value="ECO:0007669"/>
    <property type="project" value="InterPro"/>
</dbReference>
<comment type="caution">
    <text evidence="8">The sequence shown here is derived from an EMBL/GenBank/DDBJ whole genome shotgun (WGS) entry which is preliminary data.</text>
</comment>
<feature type="transmembrane region" description="Helical" evidence="7">
    <location>
        <begin position="153"/>
        <end position="172"/>
    </location>
</feature>
<evidence type="ECO:0000256" key="6">
    <source>
        <dbReference type="SAM" id="Coils"/>
    </source>
</evidence>
<dbReference type="GO" id="GO:0005886">
    <property type="term" value="C:plasma membrane"/>
    <property type="evidence" value="ECO:0007669"/>
    <property type="project" value="UniProtKB-SubCell"/>
</dbReference>
<feature type="transmembrane region" description="Helical" evidence="7">
    <location>
        <begin position="27"/>
        <end position="49"/>
    </location>
</feature>
<accession>A0A1T2L611</accession>
<dbReference type="GO" id="GO:0044341">
    <property type="term" value="P:sodium-dependent phosphate transport"/>
    <property type="evidence" value="ECO:0007669"/>
    <property type="project" value="InterPro"/>
</dbReference>
<evidence type="ECO:0000313" key="9">
    <source>
        <dbReference type="Proteomes" id="UP000190198"/>
    </source>
</evidence>
<keyword evidence="2" id="KW-1003">Cell membrane</keyword>
<feature type="transmembrane region" description="Helical" evidence="7">
    <location>
        <begin position="83"/>
        <end position="109"/>
    </location>
</feature>
<keyword evidence="6" id="KW-0175">Coiled coil</keyword>
<dbReference type="AlphaFoldDB" id="A0A1T2L611"/>
<feature type="transmembrane region" description="Helical" evidence="7">
    <location>
        <begin position="234"/>
        <end position="255"/>
    </location>
</feature>
<proteinExistence type="predicted"/>
<evidence type="ECO:0000256" key="3">
    <source>
        <dbReference type="ARBA" id="ARBA00022692"/>
    </source>
</evidence>
<dbReference type="PANTHER" id="PTHR10010">
    <property type="entry name" value="SOLUTE CARRIER FAMILY 34 SODIUM PHOSPHATE , MEMBER 2-RELATED"/>
    <property type="match status" value="1"/>
</dbReference>
<keyword evidence="4 7" id="KW-1133">Transmembrane helix</keyword>
<dbReference type="EMBL" id="MPRK01000085">
    <property type="protein sequence ID" value="OOZ40548.1"/>
    <property type="molecule type" value="Genomic_DNA"/>
</dbReference>
<keyword evidence="9" id="KW-1185">Reference proteome</keyword>
<dbReference type="InterPro" id="IPR003841">
    <property type="entry name" value="Na/Pi_transpt"/>
</dbReference>
<feature type="coiled-coil region" evidence="6">
    <location>
        <begin position="477"/>
        <end position="504"/>
    </location>
</feature>
<sequence length="608" mass="66420">MIRKILLPTILGILAYGFWISPDFKQIAAGVAIFLFGMLALEEGFKAFTGGLLENLLRRTTDKLWKSLSFGVVTTTIMQSSSLVSVITISFLSAGLIPLAAGIGIIFGANLGTTTGAWLVAGFGLKVKISAYAMPMLVFGIILVFQKSRELKGIGYVLAGLGFLFLGIHHMKEGFDAFKGSIDLAQYAVAGYPGIFLFALLGLVATVVMQSSHATLVLIITALAAQQITYENALALAIGANIGTTITAIIGALSANVEGRRLAAAHLIFNVVTAVVAIALIYKLAIAVDSISAWLGIAETDYTLKLAVFHTLFNALGIALMLPLIGKMVEFLEKRFQRRARTAAEPRFLNDAAFELGDTAIEAVRKETLHLYDNAFDIIASGLSLQADEILADRSLENIVTASRKPITIDIDKEYNDNVKNLYAEIVGFIGEAQTSMTSDQADELFELRAAGRDIVEAIKDTKHLQKNLSNYLNADNIDIRREYDDLRRQVARVMRQLDNVRKVGEDSAAILSIDTLKMEVKETDNRFDQNLDGLVRKHMITPQMATSLMNDGSYAYDVSKHLIKMGEILFSTGSMAIREAERSLALDDEEMVVLMEEDVNNQTGVNR</sequence>
<feature type="transmembrane region" description="Helical" evidence="7">
    <location>
        <begin position="267"/>
        <end position="288"/>
    </location>
</feature>
<feature type="transmembrane region" description="Helical" evidence="7">
    <location>
        <begin position="308"/>
        <end position="329"/>
    </location>
</feature>
<reference evidence="8 9" key="1">
    <citation type="submission" date="2016-11" db="EMBL/GenBank/DDBJ databases">
        <title>Mixed transmission modes and dynamic genome evolution in an obligate animal-bacterial symbiosis.</title>
        <authorList>
            <person name="Russell S.L."/>
            <person name="Corbett-Detig R.B."/>
            <person name="Cavanaugh C.M."/>
        </authorList>
    </citation>
    <scope>NUCLEOTIDE SEQUENCE [LARGE SCALE GENOMIC DNA]</scope>
    <source>
        <strain evidence="8">Sp-SM6</strain>
    </source>
</reference>
<comment type="subcellular location">
    <subcellularLocation>
        <location evidence="1">Cell membrane</location>
        <topology evidence="1">Multi-pass membrane protein</topology>
    </subcellularLocation>
</comment>
<dbReference type="NCBIfam" id="NF037997">
    <property type="entry name" value="Na_Pi_symport"/>
    <property type="match status" value="1"/>
</dbReference>
<protein>
    <submittedName>
        <fullName evidence="8">Sodium:phosphate symporter</fullName>
    </submittedName>
</protein>